<evidence type="ECO:0000256" key="7">
    <source>
        <dbReference type="ARBA" id="ARBA00037472"/>
    </source>
</evidence>
<organism evidence="10 11">
    <name type="scientific">Wickerhamomyces mucosus</name>
    <dbReference type="NCBI Taxonomy" id="1378264"/>
    <lineage>
        <taxon>Eukaryota</taxon>
        <taxon>Fungi</taxon>
        <taxon>Dikarya</taxon>
        <taxon>Ascomycota</taxon>
        <taxon>Saccharomycotina</taxon>
        <taxon>Saccharomycetes</taxon>
        <taxon>Phaffomycetales</taxon>
        <taxon>Wickerhamomycetaceae</taxon>
        <taxon>Wickerhamomyces</taxon>
    </lineage>
</organism>
<comment type="subcellular location">
    <subcellularLocation>
        <location evidence="1">Cell membrane</location>
        <topology evidence="1">Multi-pass membrane protein</topology>
    </subcellularLocation>
</comment>
<proteinExistence type="inferred from homology"/>
<feature type="transmembrane region" description="Helical" evidence="9">
    <location>
        <begin position="202"/>
        <end position="223"/>
    </location>
</feature>
<reference evidence="10" key="2">
    <citation type="submission" date="2021-01" db="EMBL/GenBank/DDBJ databases">
        <authorList>
            <person name="Schikora-Tamarit M.A."/>
        </authorList>
    </citation>
    <scope>NUCLEOTIDE SEQUENCE</scope>
    <source>
        <strain evidence="10">CBS6341</strain>
    </source>
</reference>
<evidence type="ECO:0000256" key="4">
    <source>
        <dbReference type="ARBA" id="ARBA00022989"/>
    </source>
</evidence>
<dbReference type="Proteomes" id="UP000769528">
    <property type="component" value="Unassembled WGS sequence"/>
</dbReference>
<comment type="caution">
    <text evidence="10">The sequence shown here is derived from an EMBL/GenBank/DDBJ whole genome shotgun (WGS) entry which is preliminary data.</text>
</comment>
<dbReference type="EMBL" id="JAEUBF010000117">
    <property type="protein sequence ID" value="KAH3680410.1"/>
    <property type="molecule type" value="Genomic_DNA"/>
</dbReference>
<reference evidence="10" key="1">
    <citation type="journal article" date="2021" name="Open Biol.">
        <title>Shared evolutionary footprints suggest mitochondrial oxidative damage underlies multiple complex I losses in fungi.</title>
        <authorList>
            <person name="Schikora-Tamarit M.A."/>
            <person name="Marcet-Houben M."/>
            <person name="Nosek J."/>
            <person name="Gabaldon T."/>
        </authorList>
    </citation>
    <scope>NUCLEOTIDE SEQUENCE</scope>
    <source>
        <strain evidence="10">CBS6341</strain>
    </source>
</reference>
<evidence type="ECO:0000256" key="9">
    <source>
        <dbReference type="SAM" id="Phobius"/>
    </source>
</evidence>
<feature type="transmembrane region" description="Helical" evidence="9">
    <location>
        <begin position="296"/>
        <end position="317"/>
    </location>
</feature>
<evidence type="ECO:0000256" key="5">
    <source>
        <dbReference type="ARBA" id="ARBA00023055"/>
    </source>
</evidence>
<gene>
    <name evidence="10" type="ORF">WICMUC_000341</name>
</gene>
<keyword evidence="3 9" id="KW-0812">Transmembrane</keyword>
<feature type="transmembrane region" description="Helical" evidence="9">
    <location>
        <begin position="126"/>
        <end position="144"/>
    </location>
</feature>
<dbReference type="PANTHER" id="PTHR31465:SF9">
    <property type="entry name" value="SPHINGOID LONG-CHAIN BASE TRANSPORTER RSB1"/>
    <property type="match status" value="1"/>
</dbReference>
<evidence type="ECO:0000256" key="8">
    <source>
        <dbReference type="ARBA" id="ARBA00041117"/>
    </source>
</evidence>
<dbReference type="GO" id="GO:0006869">
    <property type="term" value="P:lipid transport"/>
    <property type="evidence" value="ECO:0007669"/>
    <property type="project" value="UniProtKB-KW"/>
</dbReference>
<name>A0A9P8PZH7_9ASCO</name>
<evidence type="ECO:0000313" key="10">
    <source>
        <dbReference type="EMBL" id="KAH3680410.1"/>
    </source>
</evidence>
<dbReference type="PANTHER" id="PTHR31465">
    <property type="entry name" value="PROTEIN RTA1-RELATED"/>
    <property type="match status" value="1"/>
</dbReference>
<evidence type="ECO:0000256" key="2">
    <source>
        <dbReference type="ARBA" id="ARBA00009969"/>
    </source>
</evidence>
<evidence type="ECO:0000256" key="3">
    <source>
        <dbReference type="ARBA" id="ARBA00022692"/>
    </source>
</evidence>
<evidence type="ECO:0000256" key="1">
    <source>
        <dbReference type="ARBA" id="ARBA00004651"/>
    </source>
</evidence>
<feature type="transmembrane region" description="Helical" evidence="9">
    <location>
        <begin position="99"/>
        <end position="119"/>
    </location>
</feature>
<dbReference type="OrthoDB" id="3358017at2759"/>
<protein>
    <recommendedName>
        <fullName evidence="8">Sphingoid long-chain base transporter RSB1</fullName>
    </recommendedName>
</protein>
<feature type="transmembrane region" description="Helical" evidence="9">
    <location>
        <begin position="332"/>
        <end position="352"/>
    </location>
</feature>
<sequence>MTSTAATYLSQITSMESKLSSVEQFLATATDTAQFYSYSEEAEKLMQSLSILQNEQLLATITATATSEIASASSAIAAASQAYSSIVEENNLYNFQPSFGGNLTMAIAMAIFTGLHAVLGGWYRTWGFGVSYFMGCVLEFLGYIGRTLSSHNVDNVNDYLIQFICLTIAPCFIMAGIYYLLGKLIIIHGSQFSILKPRYYSYIFISFDVVSLIIQLVGAVMAGTEMEVNESGDKGTHITVAGLSFQVFSTTAFIIFYIYFIWKIKYLQRSQYQQLEDTDQFDSRFVDIRSSKNFRYYPYIIFLGTILVYVRCIYRVAELSEGWSGYLITHEIYFMILDALMMGLTILIFIVFHPGFVWSRFDITDKKNVPRQSMLRVKRWLCDSKERNSEADREKSFDSAQL</sequence>
<feature type="transmembrane region" description="Helical" evidence="9">
    <location>
        <begin position="159"/>
        <end position="181"/>
    </location>
</feature>
<accession>A0A9P8PZH7</accession>
<evidence type="ECO:0000256" key="6">
    <source>
        <dbReference type="ARBA" id="ARBA00023136"/>
    </source>
</evidence>
<dbReference type="GO" id="GO:0000324">
    <property type="term" value="C:fungal-type vacuole"/>
    <property type="evidence" value="ECO:0007669"/>
    <property type="project" value="TreeGrafter"/>
</dbReference>
<keyword evidence="6 9" id="KW-0472">Membrane</keyword>
<keyword evidence="4 9" id="KW-1133">Transmembrane helix</keyword>
<comment type="similarity">
    <text evidence="2">Belongs to the lipid-translocating exporter (LTE) (TC 9.A.26.1) family.</text>
</comment>
<keyword evidence="11" id="KW-1185">Reference proteome</keyword>
<evidence type="ECO:0000313" key="11">
    <source>
        <dbReference type="Proteomes" id="UP000769528"/>
    </source>
</evidence>
<feature type="transmembrane region" description="Helical" evidence="9">
    <location>
        <begin position="243"/>
        <end position="262"/>
    </location>
</feature>
<dbReference type="InterPro" id="IPR007568">
    <property type="entry name" value="RTA1"/>
</dbReference>
<dbReference type="AlphaFoldDB" id="A0A9P8PZH7"/>
<dbReference type="Pfam" id="PF04479">
    <property type="entry name" value="RTA1"/>
    <property type="match status" value="1"/>
</dbReference>
<comment type="function">
    <text evidence="7">Catalyzes the ATP-dependent translocation of sphingoid long-chain bases (LCBs) from the cytoplasmic site toward the extracytoplasmic side of the membrane (flip-flop). Involved in the establishment of the functional lipid asymmetry of the plasma membrane. Regulates intracellular levels of LCBs, sphingolipid precursors that are growth inhibitory at increased levels.</text>
</comment>
<dbReference type="GO" id="GO:0005886">
    <property type="term" value="C:plasma membrane"/>
    <property type="evidence" value="ECO:0007669"/>
    <property type="project" value="UniProtKB-SubCell"/>
</dbReference>
<keyword evidence="5" id="KW-0445">Lipid transport</keyword>
<keyword evidence="5" id="KW-0813">Transport</keyword>